<dbReference type="RefSeq" id="XP_019330828.1">
    <property type="nucleotide sequence ID" value="XM_019475283.1"/>
</dbReference>
<dbReference type="InterPro" id="IPR031459">
    <property type="entry name" value="Coa2"/>
</dbReference>
<dbReference type="CGD" id="CAL0000175102">
    <property type="gene designation" value="orf19.2511.2"/>
</dbReference>
<proteinExistence type="predicted"/>
<dbReference type="FunCoup" id="A0A1D8PJ53">
    <property type="interactions" value="16"/>
</dbReference>
<keyword evidence="5" id="KW-1185">Reference proteome</keyword>
<dbReference type="OMA" id="FAICCLM"/>
<evidence type="ECO:0000313" key="4">
    <source>
        <dbReference type="EMBL" id="AOW28155.1"/>
    </source>
</evidence>
<evidence type="ECO:0000313" key="5">
    <source>
        <dbReference type="Proteomes" id="UP000000559"/>
    </source>
</evidence>
<protein>
    <submittedName>
        <fullName evidence="4">Uncharacterized protein</fullName>
    </submittedName>
</protein>
<dbReference type="VEuPathDB" id="FungiDB:C3_01090W_A"/>
<feature type="region of interest" description="Disordered" evidence="1">
    <location>
        <begin position="42"/>
        <end position="74"/>
    </location>
</feature>
<reference evidence="4 5" key="3">
    <citation type="journal article" date="2013" name="Genome Biol.">
        <title>Assembly of a phased diploid Candida albicans genome facilitates allele-specific measurements and provides a simple model for repeat and indel structure.</title>
        <authorList>
            <person name="Muzzey D."/>
            <person name="Schwartz K."/>
            <person name="Weissman J.S."/>
            <person name="Sherlock G."/>
        </authorList>
    </citation>
    <scope>NUCLEOTIDE SEQUENCE [LARGE SCALE GENOMIC DNA]</scope>
    <source>
        <strain evidence="5">SC5314 / ATCC MYA-2876</strain>
    </source>
</reference>
<keyword evidence="2" id="KW-0732">Signal</keyword>
<sequence>MFQYIKATQRNRLTNSLFSSTFAICVLLVGANSAIPCPVDSNYSNDSNEKLQQQHKKFIQQKQNIHQSNKENEI</sequence>
<feature type="chain" id="PRO_5009111118" evidence="2">
    <location>
        <begin position="34"/>
        <end position="74"/>
    </location>
</feature>
<evidence type="ECO:0000256" key="2">
    <source>
        <dbReference type="SAM" id="SignalP"/>
    </source>
</evidence>
<evidence type="ECO:0000256" key="1">
    <source>
        <dbReference type="SAM" id="MobiDB-lite"/>
    </source>
</evidence>
<feature type="signal peptide" evidence="2">
    <location>
        <begin position="1"/>
        <end position="33"/>
    </location>
</feature>
<dbReference type="GO" id="GO:0005739">
    <property type="term" value="C:mitochondrion"/>
    <property type="evidence" value="ECO:0007669"/>
    <property type="project" value="GOC"/>
</dbReference>
<dbReference type="InParanoid" id="A0A1D8PJ53"/>
<dbReference type="Proteomes" id="UP000000559">
    <property type="component" value="Chromosome 3"/>
</dbReference>
<dbReference type="Pfam" id="PF17051">
    <property type="entry name" value="COA2"/>
    <property type="match status" value="1"/>
</dbReference>
<gene>
    <name evidence="4" type="ordered locus">CAALFM_C301090WA</name>
    <name evidence="3" type="ordered locus">orf19.2511.2</name>
</gene>
<reference evidence="4 5" key="2">
    <citation type="journal article" date="2007" name="Genome Biol.">
        <title>Assembly of the Candida albicans genome into sixteen supercontigs aligned on the eight chromosomes.</title>
        <authorList>
            <person name="van het Hoog M."/>
            <person name="Rast T.J."/>
            <person name="Martchenko M."/>
            <person name="Grindle S."/>
            <person name="Dignard D."/>
            <person name="Hogues H."/>
            <person name="Cuomo C."/>
            <person name="Berriman M."/>
            <person name="Scherer S."/>
            <person name="Magee B.B."/>
            <person name="Whiteway M."/>
            <person name="Chibana H."/>
            <person name="Nantel A."/>
            <person name="Magee P.T."/>
        </authorList>
    </citation>
    <scope>GENOME REANNOTATION</scope>
    <source>
        <strain evidence="5">SC5314 / ATCC MYA-2876</strain>
    </source>
</reference>
<dbReference type="EMBL" id="CP017625">
    <property type="protein sequence ID" value="AOW28155.1"/>
    <property type="molecule type" value="Genomic_DNA"/>
</dbReference>
<organism evidence="4 5">
    <name type="scientific">Candida albicans (strain SC5314 / ATCC MYA-2876)</name>
    <name type="common">Yeast</name>
    <dbReference type="NCBI Taxonomy" id="237561"/>
    <lineage>
        <taxon>Eukaryota</taxon>
        <taxon>Fungi</taxon>
        <taxon>Dikarya</taxon>
        <taxon>Ascomycota</taxon>
        <taxon>Saccharomycotina</taxon>
        <taxon>Pichiomycetes</taxon>
        <taxon>Debaryomycetaceae</taxon>
        <taxon>Candida/Lodderomyces clade</taxon>
        <taxon>Candida</taxon>
    </lineage>
</organism>
<name>A0A1D8PJ53_CANAL</name>
<accession>A0A1D8PJ53</accession>
<evidence type="ECO:0000313" key="3">
    <source>
        <dbReference type="CGD" id="CAL0000175102"/>
    </source>
</evidence>
<dbReference type="AlphaFoldDB" id="A0A1D8PJ53"/>
<dbReference type="KEGG" id="cal:CAALFM_C301090WA"/>
<reference evidence="4 5" key="1">
    <citation type="journal article" date="2004" name="Proc. Natl. Acad. Sci. U.S.A.">
        <title>The diploid genome sequence of Candida albicans.</title>
        <authorList>
            <person name="Jones T."/>
            <person name="Federspiel N.A."/>
            <person name="Chibana H."/>
            <person name="Dungan J."/>
            <person name="Kalman S."/>
            <person name="Magee B.B."/>
            <person name="Newport G."/>
            <person name="Thorstenson Y.R."/>
            <person name="Agabian N."/>
            <person name="Magee P.T."/>
            <person name="Davis R.W."/>
            <person name="Scherer S."/>
        </authorList>
    </citation>
    <scope>NUCLEOTIDE SEQUENCE [LARGE SCALE GENOMIC DNA]</scope>
    <source>
        <strain evidence="5">SC5314 / ATCC MYA-2876</strain>
    </source>
</reference>
<dbReference type="GO" id="GO:0033617">
    <property type="term" value="P:mitochondrial respiratory chain complex IV assembly"/>
    <property type="evidence" value="ECO:0007669"/>
    <property type="project" value="InterPro"/>
</dbReference>
<dbReference type="OrthoDB" id="509901at2759"/>
<dbReference type="GeneID" id="30515176"/>